<dbReference type="EMBL" id="LTAN01000002">
    <property type="protein sequence ID" value="OBR13194.1"/>
    <property type="molecule type" value="Genomic_DNA"/>
</dbReference>
<evidence type="ECO:0000313" key="3">
    <source>
        <dbReference type="Proteomes" id="UP000092177"/>
    </source>
</evidence>
<evidence type="ECO:0000313" key="2">
    <source>
        <dbReference type="EMBL" id="OBR13194.1"/>
    </source>
</evidence>
<dbReference type="RefSeq" id="XP_018161711.1">
    <property type="nucleotide sequence ID" value="XM_018296895.1"/>
</dbReference>
<dbReference type="Gene3D" id="3.30.559.10">
    <property type="entry name" value="Chloramphenicol acetyltransferase-like domain"/>
    <property type="match status" value="2"/>
</dbReference>
<organism evidence="2 3">
    <name type="scientific">Colletotrichum higginsianum (strain IMI 349063)</name>
    <name type="common">Crucifer anthracnose fungus</name>
    <dbReference type="NCBI Taxonomy" id="759273"/>
    <lineage>
        <taxon>Eukaryota</taxon>
        <taxon>Fungi</taxon>
        <taxon>Dikarya</taxon>
        <taxon>Ascomycota</taxon>
        <taxon>Pezizomycotina</taxon>
        <taxon>Sordariomycetes</taxon>
        <taxon>Hypocreomycetidae</taxon>
        <taxon>Glomerellales</taxon>
        <taxon>Glomerellaceae</taxon>
        <taxon>Colletotrichum</taxon>
        <taxon>Colletotrichum destructivum species complex</taxon>
    </lineage>
</organism>
<sequence length="489" mass="54564">MFGLFSGQRKAPQRVSTDRVVPVGFFDDTVIFRTFVLYTLFVFDDVLDAAKLRGSLESVVSRPGWDKLGARLRRNDRGELEHHIPQKFSRDRPAIGYDHVDLNDVAIEDHPSASRIPRPPSDGRPAVVGDPNELDDLIHGPRIPKGLDDYLYEDQPELGLRIVSFKNSTVVVLHWIHLAIDAVGMRSLMQAWMLALQGRHEAIPKPLAAEQYALEDVGKAPKETHVLADRLLSMPGLISWVVRNAYGLAFCKKEHRMVCMPAAYLEKLREKALVELAAAAEAASEGRKDSPFVSDGDVLVAWAARLSMSNLPKDSERLVAIQQAYQWRPVLKDLIPPERPFLSNCVGFLVTLIPAKDLLQKPLSYAASQVRRSVKEQGSREQVEAYAELIRRDPGNRAPPFLGASSMQLIGFSNWQQGNVYGLDLSSAAVGPRDAPLMPSYVQNVQGPYNFTDGIIIVGKDAGGNYWMSGYRVQGLWELMEREMAKEEI</sequence>
<comment type="caution">
    <text evidence="2">The sequence shown here is derived from an EMBL/GenBank/DDBJ whole genome shotgun (WGS) entry which is preliminary data.</text>
</comment>
<proteinExistence type="predicted"/>
<protein>
    <submittedName>
        <fullName evidence="2">BCL5p</fullName>
    </submittedName>
</protein>
<dbReference type="Proteomes" id="UP000092177">
    <property type="component" value="Chromosome 2"/>
</dbReference>
<dbReference type="VEuPathDB" id="FungiDB:CH63R_01920"/>
<feature type="region of interest" description="Disordered" evidence="1">
    <location>
        <begin position="110"/>
        <end position="131"/>
    </location>
</feature>
<dbReference type="OrthoDB" id="21502at2759"/>
<name>A0A1B7YMP6_COLHI</name>
<reference evidence="3" key="1">
    <citation type="journal article" date="2017" name="BMC Genomics">
        <title>Gapless genome assembly of Colletotrichum higginsianum reveals chromosome structure and association of transposable elements with secondary metabolite gene clusters.</title>
        <authorList>
            <person name="Dallery J.-F."/>
            <person name="Lapalu N."/>
            <person name="Zampounis A."/>
            <person name="Pigne S."/>
            <person name="Luyten I."/>
            <person name="Amselem J."/>
            <person name="Wittenberg A.H.J."/>
            <person name="Zhou S."/>
            <person name="de Queiroz M.V."/>
            <person name="Robin G.P."/>
            <person name="Auger A."/>
            <person name="Hainaut M."/>
            <person name="Henrissat B."/>
            <person name="Kim K.-T."/>
            <person name="Lee Y.-H."/>
            <person name="Lespinet O."/>
            <person name="Schwartz D.C."/>
            <person name="Thon M.R."/>
            <person name="O'Connell R.J."/>
        </authorList>
    </citation>
    <scope>NUCLEOTIDE SEQUENCE [LARGE SCALE GENOMIC DNA]</scope>
    <source>
        <strain evidence="3">IMI 349063</strain>
    </source>
</reference>
<dbReference type="InterPro" id="IPR023213">
    <property type="entry name" value="CAT-like_dom_sf"/>
</dbReference>
<dbReference type="GeneID" id="28861002"/>
<dbReference type="KEGG" id="chig:CH63R_01920"/>
<dbReference type="AlphaFoldDB" id="A0A1B7YMP6"/>
<keyword evidence="3" id="KW-1185">Reference proteome</keyword>
<accession>A0A1B7YMP6</accession>
<gene>
    <name evidence="2" type="ORF">CH63R_01920</name>
</gene>
<evidence type="ECO:0000256" key="1">
    <source>
        <dbReference type="SAM" id="MobiDB-lite"/>
    </source>
</evidence>